<evidence type="ECO:0000256" key="3">
    <source>
        <dbReference type="ARBA" id="ARBA00023212"/>
    </source>
</evidence>
<feature type="compositionally biased region" description="Low complexity" evidence="4">
    <location>
        <begin position="1865"/>
        <end position="1887"/>
    </location>
</feature>
<dbReference type="GO" id="GO:0005856">
    <property type="term" value="C:cytoskeleton"/>
    <property type="evidence" value="ECO:0007669"/>
    <property type="project" value="UniProtKB-SubCell"/>
</dbReference>
<dbReference type="SUPFAM" id="SSF143575">
    <property type="entry name" value="GAS2 domain-like"/>
    <property type="match status" value="1"/>
</dbReference>
<feature type="compositionally biased region" description="Polar residues" evidence="4">
    <location>
        <begin position="1579"/>
        <end position="1608"/>
    </location>
</feature>
<keyword evidence="3" id="KW-0206">Cytoskeleton</keyword>
<dbReference type="InterPro" id="IPR036534">
    <property type="entry name" value="GAR_dom_sf"/>
</dbReference>
<sequence length="1893" mass="211691">MSSSDTSSVHTPVDGPAPRPKSPSAEDQALESHEVIELQLFSERKAWIEEKTKFLENMPPIEVFAGINLVGKSPEVITPGLPSRAELQQWLQEHDQIEKDTEVFDTGELKKLRKFTRAATQRNLSPEDTDLIELTLTTIFELDKLLHLLRDRSENLDLLDTRLTWEEYRTASWIERRVIIQDVSAFLNSRGRWSSSVYDQPSTVDDLGRRGSIGSTNSGTSADRMASTAFSRSARFKLAENLARDAAHFTSRITALRHGKIQPAGKTLDTLIDNSRKPVPDELLDEQDRLEEQGITDMENVGKFVMNVVMQWRKADEYYVETLKDQAAVQTLAEEIEVAKTQHPSVRQSTSFVTRAEAVLKRLQLRGQPDHPAHPFPRPTHPLYPDQEESTAAILQVLSSEFAEAAQITQRVHESAKEYQQYWEAVHVVENLVQACQALNAALASVFDRLENGFPTDDGDGTPPSLESVVCLQSTAHATFLALLPSTLDELSKAHQEAEQIMRRAPVAFVGLTQLGVETSFRQSAVQEVDRLDDFVGKTCAARDRVVAQVAFIRDARRIWGAIESHAAELDALRHNLEDALEASQWHQQAGTSSSFASASPTLAASQQASITTHAALKRLEQLDRQLSNDIERPFSSLAPNLGAPLGDWLAQSMGGLKTITAKLRDMTDLLGEIQRQTTAISTIRAEFDDLELRTEAVKSSYASAIELVLNSQPSTNEKSQQLSEVSSTSNALQDDIQKFIAGLSTRVLFVARPPRIFPSAAFVKGRPAPIDTKQGVIADPLIVELPFQLQAIDDGVRADSNSYAMRLSSGLQSIREQDECLSLALRFEQVDALLASVSHEVQGALKAAQNLARQLDSLSSQSDSLAALQSFQKVVNTHLERDRPRLEGSFSPIRDLVRSMEENVRASEPTIRDAFAARALSLSDVDASYQMWLRELESVQNRVAAAVTSEIERLEQERLAEERRLALDQERIAAEEAEHARIEEARILELEQHRQEQERLEQERLRKAEEARLVAEAAERIQRQQELEEQQRQKGLKDAEQKRLQAMARIEAERAERERLEAERVAIAEKLRSAEEQLKRERAASQAAEAARLEEEKRRKQEWLAAEAEQERLRADRERVVAEKLGRERLEQERLHLEEKLRLEEAGKKRLLQGEALLLSERAERQRLEQERLAVEAKLQQAKEQLKQVAVAVNVRQSLEAEIANLIEQRRLQDEERALFEEAKKARLEEWRQVEQEKAHIAVERERLARERIELDEKLKQSEEELAAERRSLGKVRQSGSSLHTPPHANGRDLEEDVFGLRVAPSSTRAPMSSDMRIVQAQILSLRKRLRALSIDELTRPKPNTSSQLPGQNLTTRVLHSFALISRDVAELPPQVDDPSVASELRSLRFEIEKSQEMIDTISKLAALASTIHECDTALSDLLEHVDSYPALPVTTMSPKFEVMAGTPEVQLQSRMQYTAAFIDEMRFKFDAVRSDRRASFEHNRVMQTWKEMRDMANDRIKGVKSTSNSVASERSISQTSQAVKRGRFSNLSAAPPTPSKLNSLWNVAKGMTARRAVSGSSDAPSRSPGYTPKAANRSVSGSSLYGTTFASRQRTNSIIPSNQGPSSRVAPSPSHVRSQTSSQSSRRTMSPLLLDARVSSTMSSHQRSSTSTSTRTRTTSLSSWARTPQTSLSSFARSDSIPKTPGPPPRTKYVPNPKSRLDMAVGNVVNSLSVGISVEGVSETWKDQSGKYWIGNQDPKLCFCRILRSQTVMVRVGGGWSELSKFIQDHFAESFRIPPDSPSRLGSREERWISSAALLEAPGEILEGSPRTPEPGIPSFRISTPTGSPRSEKTSPSTKGSPLQPLQFLRRPDYGELGIPLLRPASPSASTSSYRSRSSTYTPSRQSLWRP</sequence>
<feature type="region of interest" description="Disordered" evidence="4">
    <location>
        <begin position="1270"/>
        <end position="1295"/>
    </location>
</feature>
<evidence type="ECO:0000313" key="7">
    <source>
        <dbReference type="Proteomes" id="UP000054144"/>
    </source>
</evidence>
<evidence type="ECO:0000313" key="6">
    <source>
        <dbReference type="EMBL" id="KIY45832.1"/>
    </source>
</evidence>
<organism evidence="6 7">
    <name type="scientific">Fistulina hepatica ATCC 64428</name>
    <dbReference type="NCBI Taxonomy" id="1128425"/>
    <lineage>
        <taxon>Eukaryota</taxon>
        <taxon>Fungi</taxon>
        <taxon>Dikarya</taxon>
        <taxon>Basidiomycota</taxon>
        <taxon>Agaricomycotina</taxon>
        <taxon>Agaricomycetes</taxon>
        <taxon>Agaricomycetidae</taxon>
        <taxon>Agaricales</taxon>
        <taxon>Fistulinaceae</taxon>
        <taxon>Fistulina</taxon>
    </lineage>
</organism>
<evidence type="ECO:0000256" key="4">
    <source>
        <dbReference type="SAM" id="MobiDB-lite"/>
    </source>
</evidence>
<keyword evidence="2" id="KW-0963">Cytoplasm</keyword>
<dbReference type="EMBL" id="KN882045">
    <property type="protein sequence ID" value="KIY45832.1"/>
    <property type="molecule type" value="Genomic_DNA"/>
</dbReference>
<feature type="compositionally biased region" description="Low complexity" evidence="4">
    <location>
        <begin position="1613"/>
        <end position="1669"/>
    </location>
</feature>
<name>A0A0D7A4B1_9AGAR</name>
<feature type="compositionally biased region" description="Polar residues" evidence="4">
    <location>
        <begin position="1670"/>
        <end position="1679"/>
    </location>
</feature>
<feature type="compositionally biased region" description="Polar residues" evidence="4">
    <location>
        <begin position="1823"/>
        <end position="1843"/>
    </location>
</feature>
<dbReference type="InterPro" id="IPR003108">
    <property type="entry name" value="GAR_dom"/>
</dbReference>
<keyword evidence="7" id="KW-1185">Reference proteome</keyword>
<evidence type="ECO:0000256" key="2">
    <source>
        <dbReference type="ARBA" id="ARBA00022490"/>
    </source>
</evidence>
<reference evidence="6 7" key="1">
    <citation type="journal article" date="2015" name="Fungal Genet. Biol.">
        <title>Evolution of novel wood decay mechanisms in Agaricales revealed by the genome sequences of Fistulina hepatica and Cylindrobasidium torrendii.</title>
        <authorList>
            <person name="Floudas D."/>
            <person name="Held B.W."/>
            <person name="Riley R."/>
            <person name="Nagy L.G."/>
            <person name="Koehler G."/>
            <person name="Ransdell A.S."/>
            <person name="Younus H."/>
            <person name="Chow J."/>
            <person name="Chiniquy J."/>
            <person name="Lipzen A."/>
            <person name="Tritt A."/>
            <person name="Sun H."/>
            <person name="Haridas S."/>
            <person name="LaButti K."/>
            <person name="Ohm R.A."/>
            <person name="Kues U."/>
            <person name="Blanchette R.A."/>
            <person name="Grigoriev I.V."/>
            <person name="Minto R.E."/>
            <person name="Hibbett D.S."/>
        </authorList>
    </citation>
    <scope>NUCLEOTIDE SEQUENCE [LARGE SCALE GENOMIC DNA]</scope>
    <source>
        <strain evidence="6 7">ATCC 64428</strain>
    </source>
</reference>
<dbReference type="PROSITE" id="PS51460">
    <property type="entry name" value="GAR"/>
    <property type="match status" value="1"/>
</dbReference>
<evidence type="ECO:0000259" key="5">
    <source>
        <dbReference type="PROSITE" id="PS51460"/>
    </source>
</evidence>
<dbReference type="PANTHER" id="PTHR45615">
    <property type="entry name" value="MYOSIN HEAVY CHAIN, NON-MUSCLE"/>
    <property type="match status" value="1"/>
</dbReference>
<dbReference type="PANTHER" id="PTHR45615:SF66">
    <property type="entry name" value="CARD DOMAIN-CONTAINING PROTEIN"/>
    <property type="match status" value="1"/>
</dbReference>
<dbReference type="OrthoDB" id="10017054at2759"/>
<feature type="domain" description="GAR" evidence="5">
    <location>
        <begin position="1698"/>
        <end position="1776"/>
    </location>
</feature>
<feature type="compositionally biased region" description="Polar residues" evidence="4">
    <location>
        <begin position="1"/>
        <end position="10"/>
    </location>
</feature>
<feature type="compositionally biased region" description="Polar residues" evidence="4">
    <location>
        <begin position="1506"/>
        <end position="1524"/>
    </location>
</feature>
<dbReference type="SMART" id="SM00243">
    <property type="entry name" value="GAS2"/>
    <property type="match status" value="1"/>
</dbReference>
<feature type="region of interest" description="Disordered" evidence="4">
    <location>
        <begin position="1805"/>
        <end position="1893"/>
    </location>
</feature>
<feature type="region of interest" description="Disordered" evidence="4">
    <location>
        <begin position="1"/>
        <end position="29"/>
    </location>
</feature>
<accession>A0A0D7A4B1</accession>
<evidence type="ECO:0000256" key="1">
    <source>
        <dbReference type="ARBA" id="ARBA00004245"/>
    </source>
</evidence>
<proteinExistence type="predicted"/>
<dbReference type="Proteomes" id="UP000054144">
    <property type="component" value="Unassembled WGS sequence"/>
</dbReference>
<feature type="region of interest" description="Disordered" evidence="4">
    <location>
        <begin position="1557"/>
        <end position="1699"/>
    </location>
</feature>
<feature type="region of interest" description="Disordered" evidence="4">
    <location>
        <begin position="1505"/>
        <end position="1545"/>
    </location>
</feature>
<protein>
    <recommendedName>
        <fullName evidence="5">GAR domain-containing protein</fullName>
    </recommendedName>
</protein>
<dbReference type="Pfam" id="PF02187">
    <property type="entry name" value="GAS2"/>
    <property type="match status" value="1"/>
</dbReference>
<dbReference type="GO" id="GO:0008017">
    <property type="term" value="F:microtubule binding"/>
    <property type="evidence" value="ECO:0007669"/>
    <property type="project" value="InterPro"/>
</dbReference>
<comment type="subcellular location">
    <subcellularLocation>
        <location evidence="1">Cytoplasm</location>
        <location evidence="1">Cytoskeleton</location>
    </subcellularLocation>
</comment>
<gene>
    <name evidence="6" type="ORF">FISHEDRAFT_76077</name>
</gene>
<dbReference type="Gene3D" id="3.30.920.20">
    <property type="entry name" value="Gas2-like domain"/>
    <property type="match status" value="1"/>
</dbReference>